<dbReference type="RefSeq" id="WP_125697199.1">
    <property type="nucleotide sequence ID" value="NZ_JBHTOG010000003.1"/>
</dbReference>
<keyword evidence="2" id="KW-1185">Reference proteome</keyword>
<evidence type="ECO:0000313" key="1">
    <source>
        <dbReference type="EMBL" id="MFD1431150.1"/>
    </source>
</evidence>
<proteinExistence type="predicted"/>
<dbReference type="EMBL" id="JBHTOG010000003">
    <property type="protein sequence ID" value="MFD1431150.1"/>
    <property type="molecule type" value="Genomic_DNA"/>
</dbReference>
<protein>
    <submittedName>
        <fullName evidence="1">Uncharacterized protein</fullName>
    </submittedName>
</protein>
<comment type="caution">
    <text evidence="1">The sequence shown here is derived from an EMBL/GenBank/DDBJ whole genome shotgun (WGS) entry which is preliminary data.</text>
</comment>
<accession>A0ABW4CNI5</accession>
<evidence type="ECO:0000313" key="2">
    <source>
        <dbReference type="Proteomes" id="UP001597192"/>
    </source>
</evidence>
<organism evidence="1 2">
    <name type="scientific">Lacticaseibacillus yichunensis</name>
    <dbReference type="NCBI Taxonomy" id="2486015"/>
    <lineage>
        <taxon>Bacteria</taxon>
        <taxon>Bacillati</taxon>
        <taxon>Bacillota</taxon>
        <taxon>Bacilli</taxon>
        <taxon>Lactobacillales</taxon>
        <taxon>Lactobacillaceae</taxon>
        <taxon>Lacticaseibacillus</taxon>
    </lineage>
</organism>
<dbReference type="Proteomes" id="UP001597192">
    <property type="component" value="Unassembled WGS sequence"/>
</dbReference>
<gene>
    <name evidence="1" type="ORF">ACFQ47_00315</name>
</gene>
<name>A0ABW4CNI5_9LACO</name>
<sequence>MLRDQQDVYTAKLDQISYPNITGHMENGQAILIETNKKQRDDPAFWQAISAILKAQLWVPVSKRLHQLLDTDWLAAPQLS</sequence>
<reference evidence="2" key="1">
    <citation type="journal article" date="2019" name="Int. J. Syst. Evol. Microbiol.">
        <title>The Global Catalogue of Microorganisms (GCM) 10K type strain sequencing project: providing services to taxonomists for standard genome sequencing and annotation.</title>
        <authorList>
            <consortium name="The Broad Institute Genomics Platform"/>
            <consortium name="The Broad Institute Genome Sequencing Center for Infectious Disease"/>
            <person name="Wu L."/>
            <person name="Ma J."/>
        </authorList>
    </citation>
    <scope>NUCLEOTIDE SEQUENCE [LARGE SCALE GENOMIC DNA]</scope>
    <source>
        <strain evidence="2">CCM 8947</strain>
    </source>
</reference>